<dbReference type="InterPro" id="IPR015943">
    <property type="entry name" value="WD40/YVTN_repeat-like_dom_sf"/>
</dbReference>
<protein>
    <recommendedName>
        <fullName evidence="9">Ig-like domain-containing protein</fullName>
    </recommendedName>
</protein>
<gene>
    <name evidence="7" type="ORF">TPAB3V08_LOCUS9098</name>
</gene>
<dbReference type="SUPFAM" id="SSF48726">
    <property type="entry name" value="Immunoglobulin"/>
    <property type="match status" value="1"/>
</dbReference>
<dbReference type="Proteomes" id="UP001153148">
    <property type="component" value="Unassembled WGS sequence"/>
</dbReference>
<dbReference type="SUPFAM" id="SSF101912">
    <property type="entry name" value="Sema domain"/>
    <property type="match status" value="1"/>
</dbReference>
<organism evidence="7 8">
    <name type="scientific">Timema podura</name>
    <name type="common">Walking stick</name>
    <dbReference type="NCBI Taxonomy" id="61482"/>
    <lineage>
        <taxon>Eukaryota</taxon>
        <taxon>Metazoa</taxon>
        <taxon>Ecdysozoa</taxon>
        <taxon>Arthropoda</taxon>
        <taxon>Hexapoda</taxon>
        <taxon>Insecta</taxon>
        <taxon>Pterygota</taxon>
        <taxon>Neoptera</taxon>
        <taxon>Polyneoptera</taxon>
        <taxon>Phasmatodea</taxon>
        <taxon>Timematodea</taxon>
        <taxon>Timematoidea</taxon>
        <taxon>Timematidae</taxon>
        <taxon>Timema</taxon>
    </lineage>
</organism>
<keyword evidence="2" id="KW-0221">Differentiation</keyword>
<evidence type="ECO:0008006" key="9">
    <source>
        <dbReference type="Google" id="ProtNLM"/>
    </source>
</evidence>
<dbReference type="InterPro" id="IPR036352">
    <property type="entry name" value="Semap_dom_sf"/>
</dbReference>
<accession>A0ABN7P2L5</accession>
<dbReference type="Gene3D" id="2.60.40.10">
    <property type="entry name" value="Immunoglobulins"/>
    <property type="match status" value="1"/>
</dbReference>
<dbReference type="InterPro" id="IPR036179">
    <property type="entry name" value="Ig-like_dom_sf"/>
</dbReference>
<feature type="domain" description="Ig-like" evidence="5">
    <location>
        <begin position="128"/>
        <end position="192"/>
    </location>
</feature>
<dbReference type="PROSITE" id="PS50835">
    <property type="entry name" value="IG_LIKE"/>
    <property type="match status" value="1"/>
</dbReference>
<proteinExistence type="inferred from homology"/>
<dbReference type="PANTHER" id="PTHR11036:SF90">
    <property type="entry name" value="SEMAPHORIN 2B, ISOFORM D-RELATED"/>
    <property type="match status" value="1"/>
</dbReference>
<dbReference type="Gene3D" id="2.130.10.10">
    <property type="entry name" value="YVTN repeat-like/Quinoprotein amine dehydrogenase"/>
    <property type="match status" value="1"/>
</dbReference>
<feature type="region of interest" description="Disordered" evidence="4">
    <location>
        <begin position="249"/>
        <end position="272"/>
    </location>
</feature>
<feature type="domain" description="Sema" evidence="6">
    <location>
        <begin position="1"/>
        <end position="112"/>
    </location>
</feature>
<feature type="compositionally biased region" description="Polar residues" evidence="4">
    <location>
        <begin position="249"/>
        <end position="262"/>
    </location>
</feature>
<name>A0ABN7P2L5_TIMPD</name>
<dbReference type="InterPro" id="IPR001627">
    <property type="entry name" value="Semap_dom"/>
</dbReference>
<dbReference type="Pfam" id="PF01403">
    <property type="entry name" value="Sema"/>
    <property type="match status" value="1"/>
</dbReference>
<evidence type="ECO:0000256" key="2">
    <source>
        <dbReference type="ARBA" id="ARBA00022782"/>
    </source>
</evidence>
<dbReference type="EMBL" id="CAJPIN010018848">
    <property type="protein sequence ID" value="CAG2062145.1"/>
    <property type="molecule type" value="Genomic_DNA"/>
</dbReference>
<comment type="caution">
    <text evidence="7">The sequence shown here is derived from an EMBL/GenBank/DDBJ whole genome shotgun (WGS) entry which is preliminary data.</text>
</comment>
<dbReference type="PROSITE" id="PS51004">
    <property type="entry name" value="SEMA"/>
    <property type="match status" value="1"/>
</dbReference>
<evidence type="ECO:0000259" key="6">
    <source>
        <dbReference type="PROSITE" id="PS51004"/>
    </source>
</evidence>
<comment type="caution">
    <text evidence="3">Lacks conserved residue(s) required for the propagation of feature annotation.</text>
</comment>
<evidence type="ECO:0000256" key="3">
    <source>
        <dbReference type="PROSITE-ProRule" id="PRU00352"/>
    </source>
</evidence>
<evidence type="ECO:0000313" key="7">
    <source>
        <dbReference type="EMBL" id="CAG2062145.1"/>
    </source>
</evidence>
<sequence>MDSAVDHEYGRPAYYKRNILFTHIVVDRLRFNIFSTEIEYLLFYGGTNSGQVYKIVQWQDHNKEPASTLLDILDVTPGEPIRVMELSHQGSPGQQNLEIYLLLQDVSNSTQSVCDSSVVKKKLIVTWGQSVHLGCFLKVPEVLTSQTISWYHYSKEKGRYQIIYRPDKYIQTSEHGLVIIAVNEADSGRYDCWLGGALLCSYNITVDAHRCAAPGKSHDYQKVYSDWCHEFEKYKMAMKSWERKQAQCSSRVNDSSNQNTHPNEIFHDGSLV</sequence>
<dbReference type="InterPro" id="IPR027231">
    <property type="entry name" value="Semaphorin"/>
</dbReference>
<evidence type="ECO:0000259" key="5">
    <source>
        <dbReference type="PROSITE" id="PS50835"/>
    </source>
</evidence>
<evidence type="ECO:0000313" key="8">
    <source>
        <dbReference type="Proteomes" id="UP001153148"/>
    </source>
</evidence>
<comment type="similarity">
    <text evidence="1">Belongs to the semaphorin family.</text>
</comment>
<dbReference type="InterPro" id="IPR013783">
    <property type="entry name" value="Ig-like_fold"/>
</dbReference>
<evidence type="ECO:0000256" key="1">
    <source>
        <dbReference type="ARBA" id="ARBA00009492"/>
    </source>
</evidence>
<dbReference type="InterPro" id="IPR007110">
    <property type="entry name" value="Ig-like_dom"/>
</dbReference>
<reference evidence="7" key="1">
    <citation type="submission" date="2021-03" db="EMBL/GenBank/DDBJ databases">
        <authorList>
            <person name="Tran Van P."/>
        </authorList>
    </citation>
    <scope>NUCLEOTIDE SEQUENCE</scope>
</reference>
<evidence type="ECO:0000256" key="4">
    <source>
        <dbReference type="SAM" id="MobiDB-lite"/>
    </source>
</evidence>
<dbReference type="PANTHER" id="PTHR11036">
    <property type="entry name" value="SEMAPHORIN"/>
    <property type="match status" value="1"/>
</dbReference>
<keyword evidence="8" id="KW-1185">Reference proteome</keyword>